<dbReference type="GO" id="GO:0071897">
    <property type="term" value="P:DNA biosynthetic process"/>
    <property type="evidence" value="ECO:0007669"/>
    <property type="project" value="UniProtKB-ARBA"/>
</dbReference>
<dbReference type="Pfam" id="PF00078">
    <property type="entry name" value="RVT_1"/>
    <property type="match status" value="1"/>
</dbReference>
<dbReference type="InterPro" id="IPR052560">
    <property type="entry name" value="RdDP_mobile_element"/>
</dbReference>
<sequence length="457" mass="53019">MPLKFTKTEFARIIKKSDPKKSPGYDLITNRILQELPESGITFLTSLFNTLTRLQFFPLEWKVAQIVMLLKPDKQPEEAKSYRPISLLPIPSKIYESLLLQKILPILKEKRLIPDHQFGFRNKHATIDQVHRLTNKIMESLEAKSYCTSAFLDISQAFDRVWHAGLLFKLKNALPDHLYGILKSFLQQRHFMVQSVEALSDLCPIQAGVPQGSVLGPILYLLFTADLPTSESLTTGTFADDTAILAAHRDPKIASQILQEGLNVISDWLKKWRLKANEKKSVSTFTLRRGSCPPVTLNNIEVPQADHVRYLGLHLDKRLTWQKHIFTKRKQLGIQTRKLYWLIGRKSQLSLENKILLYKAILKPIWTYRIQLWGTASHSNIEIIQRFQNKALRMITNASWFVPNELLHHDLRMPTVKQEIVRHTKSYKERIQQHPNTLARSLMENHNKARRLKRKIP</sequence>
<dbReference type="InterPro" id="IPR043502">
    <property type="entry name" value="DNA/RNA_pol_sf"/>
</dbReference>
<evidence type="ECO:0000259" key="1">
    <source>
        <dbReference type="PROSITE" id="PS50878"/>
    </source>
</evidence>
<dbReference type="EMBL" id="JARGEI010000001">
    <property type="protein sequence ID" value="KAJ8737181.1"/>
    <property type="molecule type" value="Genomic_DNA"/>
</dbReference>
<dbReference type="PANTHER" id="PTHR36688">
    <property type="entry name" value="ENDO/EXONUCLEASE/PHOSPHATASE DOMAIN-CONTAINING PROTEIN"/>
    <property type="match status" value="1"/>
</dbReference>
<feature type="domain" description="Reverse transcriptase" evidence="1">
    <location>
        <begin position="50"/>
        <end position="315"/>
    </location>
</feature>
<accession>A0AAD7Z4I0</accession>
<dbReference type="CDD" id="cd01650">
    <property type="entry name" value="RT_nLTR_like"/>
    <property type="match status" value="1"/>
</dbReference>
<dbReference type="Proteomes" id="UP001231518">
    <property type="component" value="Chromosome 1"/>
</dbReference>
<organism evidence="2 3">
    <name type="scientific">Mythimna separata</name>
    <name type="common">Oriental armyworm</name>
    <name type="synonym">Pseudaletia separata</name>
    <dbReference type="NCBI Taxonomy" id="271217"/>
    <lineage>
        <taxon>Eukaryota</taxon>
        <taxon>Metazoa</taxon>
        <taxon>Ecdysozoa</taxon>
        <taxon>Arthropoda</taxon>
        <taxon>Hexapoda</taxon>
        <taxon>Insecta</taxon>
        <taxon>Pterygota</taxon>
        <taxon>Neoptera</taxon>
        <taxon>Endopterygota</taxon>
        <taxon>Lepidoptera</taxon>
        <taxon>Glossata</taxon>
        <taxon>Ditrysia</taxon>
        <taxon>Noctuoidea</taxon>
        <taxon>Noctuidae</taxon>
        <taxon>Noctuinae</taxon>
        <taxon>Hadenini</taxon>
        <taxon>Mythimna</taxon>
    </lineage>
</organism>
<dbReference type="PANTHER" id="PTHR36688:SF1">
    <property type="entry name" value="ENDONUCLEASE_EXONUCLEASE_PHOSPHATASE DOMAIN-CONTAINING PROTEIN"/>
    <property type="match status" value="1"/>
</dbReference>
<dbReference type="InterPro" id="IPR000477">
    <property type="entry name" value="RT_dom"/>
</dbReference>
<evidence type="ECO:0000313" key="2">
    <source>
        <dbReference type="EMBL" id="KAJ8737181.1"/>
    </source>
</evidence>
<gene>
    <name evidence="2" type="ORF">PYW07_000452</name>
</gene>
<dbReference type="AlphaFoldDB" id="A0AAD7Z4I0"/>
<comment type="caution">
    <text evidence="2">The sequence shown here is derived from an EMBL/GenBank/DDBJ whole genome shotgun (WGS) entry which is preliminary data.</text>
</comment>
<reference evidence="2" key="1">
    <citation type="submission" date="2023-03" db="EMBL/GenBank/DDBJ databases">
        <title>Chromosome-level genomes of two armyworms, Mythimna separata and Mythimna loreyi, provide insights into the biosynthesis and reception of sex pheromones.</title>
        <authorList>
            <person name="Zhao H."/>
        </authorList>
    </citation>
    <scope>NUCLEOTIDE SEQUENCE</scope>
    <source>
        <strain evidence="2">BeijingLab</strain>
        <tissue evidence="2">Pupa</tissue>
    </source>
</reference>
<protein>
    <recommendedName>
        <fullName evidence="1">Reverse transcriptase domain-containing protein</fullName>
    </recommendedName>
</protein>
<name>A0AAD7Z4I0_MYTSE</name>
<proteinExistence type="predicted"/>
<dbReference type="SUPFAM" id="SSF56672">
    <property type="entry name" value="DNA/RNA polymerases"/>
    <property type="match status" value="1"/>
</dbReference>
<evidence type="ECO:0000313" key="3">
    <source>
        <dbReference type="Proteomes" id="UP001231518"/>
    </source>
</evidence>
<keyword evidence="3" id="KW-1185">Reference proteome</keyword>
<dbReference type="PROSITE" id="PS50878">
    <property type="entry name" value="RT_POL"/>
    <property type="match status" value="1"/>
</dbReference>